<name>A0ABV2HXH0_9HYPH</name>
<dbReference type="PANTHER" id="PTHR11803:SF39">
    <property type="entry name" value="2-IMINOBUTANOATE_2-IMINOPROPANOATE DEAMINASE"/>
    <property type="match status" value="1"/>
</dbReference>
<evidence type="ECO:0000313" key="1">
    <source>
        <dbReference type="EMBL" id="MET3595283.1"/>
    </source>
</evidence>
<dbReference type="Pfam" id="PF01042">
    <property type="entry name" value="Ribonuc_L-PSP"/>
    <property type="match status" value="1"/>
</dbReference>
<sequence length="134" mass="14562">MPRYIKVESAAPSPRTARYSHAVEFNGLLHITGQLPIGPTQPDAALPGTIGEEADLVFLNLSIIAEESGFSLSNCIFARIYLRNFEQDYAGFNAVYDRYFPDADRLPARTTVGVAMLGRNALVEVDLVVGQSGS</sequence>
<comment type="caution">
    <text evidence="1">The sequence shown here is derived from an EMBL/GenBank/DDBJ whole genome shotgun (WGS) entry which is preliminary data.</text>
</comment>
<organism evidence="1 2">
    <name type="scientific">Mesorhizobium shonense</name>
    <dbReference type="NCBI Taxonomy" id="1209948"/>
    <lineage>
        <taxon>Bacteria</taxon>
        <taxon>Pseudomonadati</taxon>
        <taxon>Pseudomonadota</taxon>
        <taxon>Alphaproteobacteria</taxon>
        <taxon>Hyphomicrobiales</taxon>
        <taxon>Phyllobacteriaceae</taxon>
        <taxon>Mesorhizobium</taxon>
    </lineage>
</organism>
<dbReference type="RefSeq" id="WP_354416691.1">
    <property type="nucleotide sequence ID" value="NZ_JBEPLM010000009.1"/>
</dbReference>
<dbReference type="EMBL" id="JBEPLM010000009">
    <property type="protein sequence ID" value="MET3595283.1"/>
    <property type="molecule type" value="Genomic_DNA"/>
</dbReference>
<reference evidence="1 2" key="1">
    <citation type="submission" date="2024-06" db="EMBL/GenBank/DDBJ databases">
        <title>Genomic Encyclopedia of Type Strains, Phase IV (KMG-IV): sequencing the most valuable type-strain genomes for metagenomic binning, comparative biology and taxonomic classification.</title>
        <authorList>
            <person name="Goeker M."/>
        </authorList>
    </citation>
    <scope>NUCLEOTIDE SEQUENCE [LARGE SCALE GENOMIC DNA]</scope>
    <source>
        <strain evidence="1 2">DSM 29846</strain>
    </source>
</reference>
<evidence type="ECO:0000313" key="2">
    <source>
        <dbReference type="Proteomes" id="UP001549036"/>
    </source>
</evidence>
<dbReference type="Proteomes" id="UP001549036">
    <property type="component" value="Unassembled WGS sequence"/>
</dbReference>
<protein>
    <submittedName>
        <fullName evidence="1">Reactive intermediate/imine deaminase</fullName>
    </submittedName>
</protein>
<gene>
    <name evidence="1" type="ORF">ABID26_004695</name>
</gene>
<proteinExistence type="predicted"/>
<keyword evidence="2" id="KW-1185">Reference proteome</keyword>
<dbReference type="SUPFAM" id="SSF55298">
    <property type="entry name" value="YjgF-like"/>
    <property type="match status" value="1"/>
</dbReference>
<dbReference type="Gene3D" id="3.30.1330.40">
    <property type="entry name" value="RutC-like"/>
    <property type="match status" value="1"/>
</dbReference>
<dbReference type="InterPro" id="IPR035959">
    <property type="entry name" value="RutC-like_sf"/>
</dbReference>
<accession>A0ABV2HXH0</accession>
<dbReference type="PANTHER" id="PTHR11803">
    <property type="entry name" value="2-IMINOBUTANOATE/2-IMINOPROPANOATE DEAMINASE RIDA"/>
    <property type="match status" value="1"/>
</dbReference>
<dbReference type="InterPro" id="IPR006175">
    <property type="entry name" value="YjgF/YER057c/UK114"/>
</dbReference>
<dbReference type="CDD" id="cd00448">
    <property type="entry name" value="YjgF_YER057c_UK114_family"/>
    <property type="match status" value="1"/>
</dbReference>